<organism evidence="1">
    <name type="scientific">Leptocylindrus danicus</name>
    <dbReference type="NCBI Taxonomy" id="163516"/>
    <lineage>
        <taxon>Eukaryota</taxon>
        <taxon>Sar</taxon>
        <taxon>Stramenopiles</taxon>
        <taxon>Ochrophyta</taxon>
        <taxon>Bacillariophyta</taxon>
        <taxon>Coscinodiscophyceae</taxon>
        <taxon>Chaetocerotophycidae</taxon>
        <taxon>Leptocylindrales</taxon>
        <taxon>Leptocylindraceae</taxon>
        <taxon>Leptocylindrus</taxon>
    </lineage>
</organism>
<dbReference type="AlphaFoldDB" id="A0A7S2JY47"/>
<dbReference type="EMBL" id="HBGY01004610">
    <property type="protein sequence ID" value="CAD9560890.1"/>
    <property type="molecule type" value="Transcribed_RNA"/>
</dbReference>
<evidence type="ECO:0008006" key="2">
    <source>
        <dbReference type="Google" id="ProtNLM"/>
    </source>
</evidence>
<sequence length="382" mass="44628">MVGISCMKEQEDKVNDEILLPLKQQGYSTGLAKIMASDMKKYLPMRFWLVDNSYSMSERDGHKFVETKKRSEVYIMNCTRWEEIQQTVSYHARMAATLLAPTSFRLLNHPGGNYPQSFGVAEGPYAKNIQDDLYTAIDTMEMTRPCGLTPLVEHILEIQNRIREMSPQLRARGERVGLIIATDGLPTNSEGYGGQIAKEEFRRALRRLETLPVWVVIRLCTDDEEVVQFYNALDQHLELSLEVLDDFIGEANEVYGHNKWLTYGLPLHRCREFGFHDRLFDAIDERSLTKYELRCFCALLFGLRSNYDIPDPEEDWSGFKGEVKRLLKKECNQYNPVTKKMTPWIDIFWLELTYGRWNIHLLKRYAMFVVIILFSLLWNKIH</sequence>
<accession>A0A7S2JY47</accession>
<name>A0A7S2JY47_9STRA</name>
<evidence type="ECO:0000313" key="1">
    <source>
        <dbReference type="EMBL" id="CAD9560890.1"/>
    </source>
</evidence>
<reference evidence="1" key="1">
    <citation type="submission" date="2021-01" db="EMBL/GenBank/DDBJ databases">
        <authorList>
            <person name="Corre E."/>
            <person name="Pelletier E."/>
            <person name="Niang G."/>
            <person name="Scheremetjew M."/>
            <person name="Finn R."/>
            <person name="Kale V."/>
            <person name="Holt S."/>
            <person name="Cochrane G."/>
            <person name="Meng A."/>
            <person name="Brown T."/>
            <person name="Cohen L."/>
        </authorList>
    </citation>
    <scope>NUCLEOTIDE SEQUENCE</scope>
    <source>
        <strain evidence="1">B650</strain>
    </source>
</reference>
<gene>
    <name evidence="1" type="ORF">LDAN0321_LOCUS2770</name>
</gene>
<protein>
    <recommendedName>
        <fullName evidence="2">VWFA domain-containing protein</fullName>
    </recommendedName>
</protein>
<proteinExistence type="predicted"/>